<proteinExistence type="predicted"/>
<dbReference type="EMBL" id="QYAZ01000001">
    <property type="protein sequence ID" value="KAB8123083.1"/>
    <property type="molecule type" value="Genomic_DNA"/>
</dbReference>
<keyword evidence="1" id="KW-0472">Membrane</keyword>
<sequence length="76" mass="7781">MTYAPWIAAGVIVIIAFIGFLLIRSDAKKAQKAKDEATATAVAQDTTTVEVAMAQAGVDAPTTDSALDARLDAGTA</sequence>
<comment type="caution">
    <text evidence="2">The sequence shown here is derived from an EMBL/GenBank/DDBJ whole genome shotgun (WGS) entry which is preliminary data.</text>
</comment>
<feature type="transmembrane region" description="Helical" evidence="1">
    <location>
        <begin position="6"/>
        <end position="23"/>
    </location>
</feature>
<protein>
    <submittedName>
        <fullName evidence="2">Uncharacterized protein</fullName>
    </submittedName>
</protein>
<gene>
    <name evidence="2" type="ORF">D3W54_01300</name>
</gene>
<dbReference type="RefSeq" id="WP_034932075.1">
    <property type="nucleotide sequence ID" value="NZ_QYAZ01000001.1"/>
</dbReference>
<keyword evidence="1" id="KW-1133">Transmembrane helix</keyword>
<keyword evidence="3" id="KW-1185">Reference proteome</keyword>
<reference evidence="2 3" key="1">
    <citation type="submission" date="2018-09" db="EMBL/GenBank/DDBJ databases">
        <title>Genome sequence and characterization of the bcs clusters for the production of nanocellulose from the low pH resistant strain Komagataeibacter medellinensis ID13488.</title>
        <authorList>
            <person name="Hernandez-Arriaga A.M."/>
            <person name="Del Cerro C."/>
            <person name="Urbina L."/>
            <person name="Eceiza A."/>
            <person name="Retegi A."/>
            <person name="Prieto M.A."/>
        </authorList>
    </citation>
    <scope>NUCLEOTIDE SEQUENCE [LARGE SCALE GENOMIC DNA]</scope>
    <source>
        <strain evidence="2 3">ID13488</strain>
    </source>
</reference>
<evidence type="ECO:0000313" key="2">
    <source>
        <dbReference type="EMBL" id="KAB8123083.1"/>
    </source>
</evidence>
<evidence type="ECO:0000256" key="1">
    <source>
        <dbReference type="SAM" id="Phobius"/>
    </source>
</evidence>
<name>A0ABQ6VXB5_9PROT</name>
<evidence type="ECO:0000313" key="3">
    <source>
        <dbReference type="Proteomes" id="UP000427842"/>
    </source>
</evidence>
<keyword evidence="1" id="KW-0812">Transmembrane</keyword>
<accession>A0ABQ6VXB5</accession>
<dbReference type="Proteomes" id="UP000427842">
    <property type="component" value="Unassembled WGS sequence"/>
</dbReference>
<organism evidence="2 3">
    <name type="scientific">Komagataeibacter medellinensis</name>
    <dbReference type="NCBI Taxonomy" id="1177712"/>
    <lineage>
        <taxon>Bacteria</taxon>
        <taxon>Pseudomonadati</taxon>
        <taxon>Pseudomonadota</taxon>
        <taxon>Alphaproteobacteria</taxon>
        <taxon>Acetobacterales</taxon>
        <taxon>Acetobacteraceae</taxon>
        <taxon>Komagataeibacter</taxon>
    </lineage>
</organism>